<feature type="transmembrane region" description="Helical" evidence="7">
    <location>
        <begin position="265"/>
        <end position="284"/>
    </location>
</feature>
<organism evidence="10 11">
    <name type="scientific">Autumnicola musiva</name>
    <dbReference type="NCBI Taxonomy" id="3075589"/>
    <lineage>
        <taxon>Bacteria</taxon>
        <taxon>Pseudomonadati</taxon>
        <taxon>Bacteroidota</taxon>
        <taxon>Flavobacteriia</taxon>
        <taxon>Flavobacteriales</taxon>
        <taxon>Flavobacteriaceae</taxon>
        <taxon>Autumnicola</taxon>
    </lineage>
</organism>
<evidence type="ECO:0000256" key="3">
    <source>
        <dbReference type="ARBA" id="ARBA00022741"/>
    </source>
</evidence>
<dbReference type="EMBL" id="JAVRHK010000002">
    <property type="protein sequence ID" value="MDT0675698.1"/>
    <property type="molecule type" value="Genomic_DNA"/>
</dbReference>
<gene>
    <name evidence="10" type="ORF">RM539_03760</name>
</gene>
<dbReference type="GO" id="GO:0005524">
    <property type="term" value="F:ATP binding"/>
    <property type="evidence" value="ECO:0007669"/>
    <property type="project" value="UniProtKB-KW"/>
</dbReference>
<evidence type="ECO:0000256" key="5">
    <source>
        <dbReference type="ARBA" id="ARBA00022989"/>
    </source>
</evidence>
<evidence type="ECO:0000256" key="4">
    <source>
        <dbReference type="ARBA" id="ARBA00022840"/>
    </source>
</evidence>
<evidence type="ECO:0000256" key="2">
    <source>
        <dbReference type="ARBA" id="ARBA00022692"/>
    </source>
</evidence>
<keyword evidence="3" id="KW-0547">Nucleotide-binding</keyword>
<keyword evidence="2 7" id="KW-0812">Transmembrane</keyword>
<dbReference type="InterPro" id="IPR011527">
    <property type="entry name" value="ABC1_TM_dom"/>
</dbReference>
<reference evidence="10 11" key="1">
    <citation type="submission" date="2023-09" db="EMBL/GenBank/DDBJ databases">
        <authorList>
            <person name="Rey-Velasco X."/>
        </authorList>
    </citation>
    <scope>NUCLEOTIDE SEQUENCE [LARGE SCALE GENOMIC DNA]</scope>
    <source>
        <strain evidence="10 11">F117</strain>
    </source>
</reference>
<evidence type="ECO:0000256" key="1">
    <source>
        <dbReference type="ARBA" id="ARBA00004651"/>
    </source>
</evidence>
<name>A0ABU3D2D8_9FLAO</name>
<dbReference type="SUPFAM" id="SSF52540">
    <property type="entry name" value="P-loop containing nucleoside triphosphate hydrolases"/>
    <property type="match status" value="1"/>
</dbReference>
<evidence type="ECO:0000313" key="11">
    <source>
        <dbReference type="Proteomes" id="UP001262582"/>
    </source>
</evidence>
<comment type="subcellular location">
    <subcellularLocation>
        <location evidence="1">Cell membrane</location>
        <topology evidence="1">Multi-pass membrane protein</topology>
    </subcellularLocation>
</comment>
<dbReference type="PROSITE" id="PS50893">
    <property type="entry name" value="ABC_TRANSPORTER_2"/>
    <property type="match status" value="1"/>
</dbReference>
<dbReference type="InterPro" id="IPR027417">
    <property type="entry name" value="P-loop_NTPase"/>
</dbReference>
<comment type="caution">
    <text evidence="10">The sequence shown here is derived from an EMBL/GenBank/DDBJ whole genome shotgun (WGS) entry which is preliminary data.</text>
</comment>
<feature type="transmembrane region" description="Helical" evidence="7">
    <location>
        <begin position="34"/>
        <end position="54"/>
    </location>
</feature>
<evidence type="ECO:0000256" key="7">
    <source>
        <dbReference type="SAM" id="Phobius"/>
    </source>
</evidence>
<dbReference type="SMART" id="SM00382">
    <property type="entry name" value="AAA"/>
    <property type="match status" value="1"/>
</dbReference>
<keyword evidence="11" id="KW-1185">Reference proteome</keyword>
<dbReference type="PANTHER" id="PTHR43394">
    <property type="entry name" value="ATP-DEPENDENT PERMEASE MDL1, MITOCHONDRIAL"/>
    <property type="match status" value="1"/>
</dbReference>
<dbReference type="PANTHER" id="PTHR43394:SF1">
    <property type="entry name" value="ATP-BINDING CASSETTE SUB-FAMILY B MEMBER 10, MITOCHONDRIAL"/>
    <property type="match status" value="1"/>
</dbReference>
<keyword evidence="5 7" id="KW-1133">Transmembrane helix</keyword>
<dbReference type="SUPFAM" id="SSF90123">
    <property type="entry name" value="ABC transporter transmembrane region"/>
    <property type="match status" value="1"/>
</dbReference>
<dbReference type="InterPro" id="IPR003439">
    <property type="entry name" value="ABC_transporter-like_ATP-bd"/>
</dbReference>
<sequence length="603" mass="68007">MNLSKVKKYNWKKVLQELHIKDTISLTWSVSPRLTIIVISLLLLENIAWLGSMYMLKELVNIAAGTPAEQTENLRTAVILTGVISIAYACIKSISSYYSEIQAAKVNHCLDQKIHSHIVKLDYRFYENPEYFDVLKRAREAGIDKPFSVVSNLFAILKNFIMISSVGYILISIDWILLPLLALFVIPILVGRIIFSDRGFQLYLKNTAMEREAGYLSSLLTGEQAAKEIRAFSLGNFMLSKYSKLREHLISEQLGLSKQRALNELLTTGVATTAFFGVTAYIVFGTLSGNSSVGDIALFLVIFPQSFMIMQSLVGSISILYRDTRYVALIFELFKFRPKIEKSTSGLPMFNGDFEIQNVFFKYPNAEENALENISLCIPQGKIIAVVGTNGAGKTSLIKLLCKLYEPDNGNIFFGGRNIKNYNSSNFRKQVSVVFQDFVKYNLTVRENIRFGDLDLQVSEERIKEAARNAGAESFIEKLPQKYDTVLGRIFNEGHELSEGQWQKIAIARAFYGNSNLLIFDEATSALDAIAETELFNNFRSRIGRRSALVISHRLSTIKQADYIYVMSDKKIVESGTHEELICCNGTYASLYKKSYNEEILTA</sequence>
<dbReference type="InterPro" id="IPR039421">
    <property type="entry name" value="Type_1_exporter"/>
</dbReference>
<feature type="domain" description="ABC transmembrane type-1" evidence="9">
    <location>
        <begin position="36"/>
        <end position="322"/>
    </location>
</feature>
<dbReference type="Pfam" id="PF00664">
    <property type="entry name" value="ABC_membrane"/>
    <property type="match status" value="1"/>
</dbReference>
<dbReference type="PROSITE" id="PS50929">
    <property type="entry name" value="ABC_TM1F"/>
    <property type="match status" value="1"/>
</dbReference>
<evidence type="ECO:0000259" key="9">
    <source>
        <dbReference type="PROSITE" id="PS50929"/>
    </source>
</evidence>
<dbReference type="Pfam" id="PF00005">
    <property type="entry name" value="ABC_tran"/>
    <property type="match status" value="1"/>
</dbReference>
<keyword evidence="6 7" id="KW-0472">Membrane</keyword>
<dbReference type="Gene3D" id="3.40.50.300">
    <property type="entry name" value="P-loop containing nucleotide triphosphate hydrolases"/>
    <property type="match status" value="1"/>
</dbReference>
<evidence type="ECO:0000256" key="6">
    <source>
        <dbReference type="ARBA" id="ARBA00023136"/>
    </source>
</evidence>
<feature type="domain" description="ABC transporter" evidence="8">
    <location>
        <begin position="354"/>
        <end position="594"/>
    </location>
</feature>
<dbReference type="InterPro" id="IPR003593">
    <property type="entry name" value="AAA+_ATPase"/>
</dbReference>
<proteinExistence type="predicted"/>
<protein>
    <submittedName>
        <fullName evidence="10">ABC transporter ATP-binding protein</fullName>
    </submittedName>
</protein>
<dbReference type="Proteomes" id="UP001262582">
    <property type="component" value="Unassembled WGS sequence"/>
</dbReference>
<accession>A0ABU3D2D8</accession>
<dbReference type="RefSeq" id="WP_311502096.1">
    <property type="nucleotide sequence ID" value="NZ_JAVRHK010000002.1"/>
</dbReference>
<dbReference type="Gene3D" id="1.20.1560.10">
    <property type="entry name" value="ABC transporter type 1, transmembrane domain"/>
    <property type="match status" value="1"/>
</dbReference>
<feature type="transmembrane region" description="Helical" evidence="7">
    <location>
        <begin position="296"/>
        <end position="321"/>
    </location>
</feature>
<evidence type="ECO:0000313" key="10">
    <source>
        <dbReference type="EMBL" id="MDT0675698.1"/>
    </source>
</evidence>
<feature type="transmembrane region" description="Helical" evidence="7">
    <location>
        <begin position="176"/>
        <end position="195"/>
    </location>
</feature>
<feature type="transmembrane region" description="Helical" evidence="7">
    <location>
        <begin position="147"/>
        <end position="170"/>
    </location>
</feature>
<feature type="transmembrane region" description="Helical" evidence="7">
    <location>
        <begin position="74"/>
        <end position="91"/>
    </location>
</feature>
<dbReference type="InterPro" id="IPR036640">
    <property type="entry name" value="ABC1_TM_sf"/>
</dbReference>
<evidence type="ECO:0000259" key="8">
    <source>
        <dbReference type="PROSITE" id="PS50893"/>
    </source>
</evidence>
<keyword evidence="4 10" id="KW-0067">ATP-binding</keyword>